<dbReference type="EMBL" id="CP114014">
    <property type="protein sequence ID" value="XAY07059.1"/>
    <property type="molecule type" value="Genomic_DNA"/>
</dbReference>
<accession>A0AAU7AZG5</accession>
<dbReference type="RefSeq" id="WP_354698270.1">
    <property type="nucleotide sequence ID" value="NZ_CP114014.1"/>
</dbReference>
<dbReference type="AlphaFoldDB" id="A0AAU7AZG5"/>
<reference evidence="1" key="1">
    <citation type="submission" date="2022-12" db="EMBL/GenBank/DDBJ databases">
        <title>Paraconexibacter alkalitolerans sp. nov. and Baekduia alba sp. nov., isolated from soil and emended description of the genera Paraconexibacter (Chun et al., 2020) and Baekduia (An et al., 2020).</title>
        <authorList>
            <person name="Vieira S."/>
            <person name="Huber K.J."/>
            <person name="Geppert A."/>
            <person name="Wolf J."/>
            <person name="Neumann-Schaal M."/>
            <person name="Muesken M."/>
            <person name="Overmann J."/>
        </authorList>
    </citation>
    <scope>NUCLEOTIDE SEQUENCE</scope>
    <source>
        <strain evidence="1">AEG42_29</strain>
    </source>
</reference>
<protein>
    <recommendedName>
        <fullName evidence="2">Imelysin-like domain-containing protein</fullName>
    </recommendedName>
</protein>
<proteinExistence type="predicted"/>
<dbReference type="PROSITE" id="PS51257">
    <property type="entry name" value="PROKAR_LIPOPROTEIN"/>
    <property type="match status" value="1"/>
</dbReference>
<name>A0AAU7AZG5_9ACTN</name>
<evidence type="ECO:0008006" key="2">
    <source>
        <dbReference type="Google" id="ProtNLM"/>
    </source>
</evidence>
<gene>
    <name evidence="1" type="ORF">DSM112329_03938</name>
</gene>
<sequence length="164" mass="16997">MRITKTTAASVLAAIALLGAGCGSDDDDGSSAGGSADTALAKAELAKQANAICRKFNARIKALPAPKTEKGLPAYFDKALPITQEAGRELKALEPADDVKATWDGLLKDYDTLVATTAKATAALKAKKQKEYDEIRGQIALLNGKSNQKLDAFGAVDCGSKADA</sequence>
<evidence type="ECO:0000313" key="1">
    <source>
        <dbReference type="EMBL" id="XAY07059.1"/>
    </source>
</evidence>
<organism evidence="1">
    <name type="scientific">Paraconexibacter sp. AEG42_29</name>
    <dbReference type="NCBI Taxonomy" id="2997339"/>
    <lineage>
        <taxon>Bacteria</taxon>
        <taxon>Bacillati</taxon>
        <taxon>Actinomycetota</taxon>
        <taxon>Thermoleophilia</taxon>
        <taxon>Solirubrobacterales</taxon>
        <taxon>Paraconexibacteraceae</taxon>
        <taxon>Paraconexibacter</taxon>
    </lineage>
</organism>
<dbReference type="KEGG" id="parq:DSM112329_03938"/>